<sequence length="442" mass="48253">MAIPMDWLAIAVDWLHPYANWPPLSVKLAYKEGKKSAFSNQFSPLGTFKSPACSAFYLTATPPPFSGNLPTHHLLPCLQLPFAMVRGNKQIQCPDCTTMVSHQKDLKRHMILHAKLQRWYACPDCPVRLLQKSNLETHRAKHHTGNEKYKCTDSRNCTWGGISQGVLTKHRRKYHGNVPPSGDIVQPIPDGSSYERETTAESSGSSSSYDFEAPTGGGLNPGETFMDRFIASSFPNEGAGFNRPMTPQAPETERNILWTSPTTGFQHGNVCYSPEAKQLYPAASTGSLLDDGLDFIPFLEGHPTPGDDGLIDAVPYPDAGNAGSLGSTPDAMGNTITFNAPAPAHAPFGYQYTLPPINPAPPRLYVPAMMYPGSHQPSSSDVSNIGMSQQDIVYGSIHTYGQGPPIPDASTRTSSNGYSEYVPGPSRSRMYYVDDQGQYRYG</sequence>
<dbReference type="InterPro" id="IPR036236">
    <property type="entry name" value="Znf_C2H2_sf"/>
</dbReference>
<proteinExistence type="predicted"/>
<dbReference type="SUPFAM" id="SSF57667">
    <property type="entry name" value="beta-beta-alpha zinc fingers"/>
    <property type="match status" value="1"/>
</dbReference>
<evidence type="ECO:0000313" key="11">
    <source>
        <dbReference type="Proteomes" id="UP001175211"/>
    </source>
</evidence>
<dbReference type="GeneID" id="85360155"/>
<keyword evidence="4 7" id="KW-0863">Zinc-finger</keyword>
<dbReference type="AlphaFoldDB" id="A0AA39TXF5"/>
<evidence type="ECO:0000256" key="6">
    <source>
        <dbReference type="ARBA" id="ARBA00023242"/>
    </source>
</evidence>
<feature type="domain" description="C2H2-type" evidence="9">
    <location>
        <begin position="120"/>
        <end position="148"/>
    </location>
</feature>
<organism evidence="10 11">
    <name type="scientific">Armillaria tabescens</name>
    <name type="common">Ringless honey mushroom</name>
    <name type="synonym">Agaricus tabescens</name>
    <dbReference type="NCBI Taxonomy" id="1929756"/>
    <lineage>
        <taxon>Eukaryota</taxon>
        <taxon>Fungi</taxon>
        <taxon>Dikarya</taxon>
        <taxon>Basidiomycota</taxon>
        <taxon>Agaricomycotina</taxon>
        <taxon>Agaricomycetes</taxon>
        <taxon>Agaricomycetidae</taxon>
        <taxon>Agaricales</taxon>
        <taxon>Marasmiineae</taxon>
        <taxon>Physalacriaceae</taxon>
        <taxon>Desarmillaria</taxon>
    </lineage>
</organism>
<dbReference type="Proteomes" id="UP001175211">
    <property type="component" value="Unassembled WGS sequence"/>
</dbReference>
<dbReference type="Gene3D" id="3.30.160.60">
    <property type="entry name" value="Classic Zinc Finger"/>
    <property type="match status" value="1"/>
</dbReference>
<dbReference type="InterPro" id="IPR013087">
    <property type="entry name" value="Znf_C2H2_type"/>
</dbReference>
<keyword evidence="6" id="KW-0539">Nucleus</keyword>
<protein>
    <recommendedName>
        <fullName evidence="9">C2H2-type domain-containing protein</fullName>
    </recommendedName>
</protein>
<keyword evidence="2" id="KW-0479">Metal-binding</keyword>
<reference evidence="10" key="1">
    <citation type="submission" date="2023-06" db="EMBL/GenBank/DDBJ databases">
        <authorList>
            <consortium name="Lawrence Berkeley National Laboratory"/>
            <person name="Ahrendt S."/>
            <person name="Sahu N."/>
            <person name="Indic B."/>
            <person name="Wong-Bajracharya J."/>
            <person name="Merenyi Z."/>
            <person name="Ke H.-M."/>
            <person name="Monk M."/>
            <person name="Kocsube S."/>
            <person name="Drula E."/>
            <person name="Lipzen A."/>
            <person name="Balint B."/>
            <person name="Henrissat B."/>
            <person name="Andreopoulos B."/>
            <person name="Martin F.M."/>
            <person name="Harder C.B."/>
            <person name="Rigling D."/>
            <person name="Ford K.L."/>
            <person name="Foster G.D."/>
            <person name="Pangilinan J."/>
            <person name="Papanicolaou A."/>
            <person name="Barry K."/>
            <person name="LaButti K."/>
            <person name="Viragh M."/>
            <person name="Koriabine M."/>
            <person name="Yan M."/>
            <person name="Riley R."/>
            <person name="Champramary S."/>
            <person name="Plett K.L."/>
            <person name="Tsai I.J."/>
            <person name="Slot J."/>
            <person name="Sipos G."/>
            <person name="Plett J."/>
            <person name="Nagy L.G."/>
            <person name="Grigoriev I.V."/>
        </authorList>
    </citation>
    <scope>NUCLEOTIDE SEQUENCE</scope>
    <source>
        <strain evidence="10">CCBAS 213</strain>
    </source>
</reference>
<dbReference type="RefSeq" id="XP_060336831.1">
    <property type="nucleotide sequence ID" value="XM_060476607.1"/>
</dbReference>
<gene>
    <name evidence="10" type="ORF">EV420DRAFT_1636574</name>
</gene>
<evidence type="ECO:0000259" key="9">
    <source>
        <dbReference type="PROSITE" id="PS50157"/>
    </source>
</evidence>
<comment type="subcellular location">
    <subcellularLocation>
        <location evidence="1">Nucleus</location>
    </subcellularLocation>
</comment>
<dbReference type="PANTHER" id="PTHR16515:SF49">
    <property type="entry name" value="GASTRULA ZINC FINGER PROTEIN XLCGF49.1-LIKE-RELATED"/>
    <property type="match status" value="1"/>
</dbReference>
<dbReference type="InterPro" id="IPR050331">
    <property type="entry name" value="Zinc_finger"/>
</dbReference>
<evidence type="ECO:0000256" key="5">
    <source>
        <dbReference type="ARBA" id="ARBA00022833"/>
    </source>
</evidence>
<feature type="region of interest" description="Disordered" evidence="8">
    <location>
        <begin position="401"/>
        <end position="421"/>
    </location>
</feature>
<evidence type="ECO:0000256" key="1">
    <source>
        <dbReference type="ARBA" id="ARBA00004123"/>
    </source>
</evidence>
<evidence type="ECO:0000313" key="10">
    <source>
        <dbReference type="EMBL" id="KAK0466004.1"/>
    </source>
</evidence>
<dbReference type="GO" id="GO:0010468">
    <property type="term" value="P:regulation of gene expression"/>
    <property type="evidence" value="ECO:0007669"/>
    <property type="project" value="TreeGrafter"/>
</dbReference>
<feature type="region of interest" description="Disordered" evidence="8">
    <location>
        <begin position="173"/>
        <end position="222"/>
    </location>
</feature>
<evidence type="ECO:0000256" key="4">
    <source>
        <dbReference type="ARBA" id="ARBA00022771"/>
    </source>
</evidence>
<name>A0AA39TXF5_ARMTA</name>
<keyword evidence="3" id="KW-0677">Repeat</keyword>
<evidence type="ECO:0000256" key="7">
    <source>
        <dbReference type="PROSITE-ProRule" id="PRU00042"/>
    </source>
</evidence>
<dbReference type="PROSITE" id="PS50157">
    <property type="entry name" value="ZINC_FINGER_C2H2_2"/>
    <property type="match status" value="1"/>
</dbReference>
<keyword evidence="11" id="KW-1185">Reference proteome</keyword>
<keyword evidence="5" id="KW-0862">Zinc</keyword>
<dbReference type="GO" id="GO:0005634">
    <property type="term" value="C:nucleus"/>
    <property type="evidence" value="ECO:0007669"/>
    <property type="project" value="UniProtKB-SubCell"/>
</dbReference>
<evidence type="ECO:0000256" key="2">
    <source>
        <dbReference type="ARBA" id="ARBA00022723"/>
    </source>
</evidence>
<evidence type="ECO:0000256" key="8">
    <source>
        <dbReference type="SAM" id="MobiDB-lite"/>
    </source>
</evidence>
<accession>A0AA39TXF5</accession>
<comment type="caution">
    <text evidence="10">The sequence shown here is derived from an EMBL/GenBank/DDBJ whole genome shotgun (WGS) entry which is preliminary data.</text>
</comment>
<dbReference type="EMBL" id="JAUEPS010000004">
    <property type="protein sequence ID" value="KAK0466004.1"/>
    <property type="molecule type" value="Genomic_DNA"/>
</dbReference>
<dbReference type="GO" id="GO:0008270">
    <property type="term" value="F:zinc ion binding"/>
    <property type="evidence" value="ECO:0007669"/>
    <property type="project" value="UniProtKB-KW"/>
</dbReference>
<evidence type="ECO:0000256" key="3">
    <source>
        <dbReference type="ARBA" id="ARBA00022737"/>
    </source>
</evidence>
<dbReference type="PROSITE" id="PS00028">
    <property type="entry name" value="ZINC_FINGER_C2H2_1"/>
    <property type="match status" value="2"/>
</dbReference>
<dbReference type="PANTHER" id="PTHR16515">
    <property type="entry name" value="PR DOMAIN ZINC FINGER PROTEIN"/>
    <property type="match status" value="1"/>
</dbReference>
<dbReference type="Pfam" id="PF00096">
    <property type="entry name" value="zf-C2H2"/>
    <property type="match status" value="1"/>
</dbReference>
<dbReference type="SMART" id="SM00355">
    <property type="entry name" value="ZnF_C2H2"/>
    <property type="match status" value="3"/>
</dbReference>